<evidence type="ECO:0000313" key="1">
    <source>
        <dbReference type="EMBL" id="EON78630.1"/>
    </source>
</evidence>
<dbReference type="Proteomes" id="UP000013909">
    <property type="component" value="Unassembled WGS sequence"/>
</dbReference>
<accession>R7ZWV5</accession>
<keyword evidence="2" id="KW-1185">Reference proteome</keyword>
<protein>
    <submittedName>
        <fullName evidence="1">Uncharacterized protein</fullName>
    </submittedName>
</protein>
<proteinExistence type="predicted"/>
<comment type="caution">
    <text evidence="1">The sequence shown here is derived from an EMBL/GenBank/DDBJ whole genome shotgun (WGS) entry which is preliminary data.</text>
</comment>
<dbReference type="STRING" id="1232681.ADIS_0875"/>
<evidence type="ECO:0000313" key="2">
    <source>
        <dbReference type="Proteomes" id="UP000013909"/>
    </source>
</evidence>
<reference evidence="1 2" key="1">
    <citation type="submission" date="2013-02" db="EMBL/GenBank/DDBJ databases">
        <title>A novel strain isolated from Lonar lake, Maharashtra, India.</title>
        <authorList>
            <person name="Singh A."/>
        </authorList>
    </citation>
    <scope>NUCLEOTIDE SEQUENCE [LARGE SCALE GENOMIC DNA]</scope>
    <source>
        <strain evidence="1 2">AK24</strain>
    </source>
</reference>
<organism evidence="1 2">
    <name type="scientific">Lunatimonas lonarensis</name>
    <dbReference type="NCBI Taxonomy" id="1232681"/>
    <lineage>
        <taxon>Bacteria</taxon>
        <taxon>Pseudomonadati</taxon>
        <taxon>Bacteroidota</taxon>
        <taxon>Cytophagia</taxon>
        <taxon>Cytophagales</taxon>
        <taxon>Cyclobacteriaceae</taxon>
    </lineage>
</organism>
<name>R7ZWV5_9BACT</name>
<sequence>MAIAGEVVNQRSVLLRNFVLNRQVSASNPLLHIHANRYRQV</sequence>
<dbReference type="AlphaFoldDB" id="R7ZWV5"/>
<gene>
    <name evidence="1" type="ORF">ADIS_0875</name>
</gene>
<dbReference type="EMBL" id="AQHR01000028">
    <property type="protein sequence ID" value="EON78630.1"/>
    <property type="molecule type" value="Genomic_DNA"/>
</dbReference>